<dbReference type="NCBIfam" id="TIGR00778">
    <property type="entry name" value="ahpD_dom"/>
    <property type="match status" value="1"/>
</dbReference>
<dbReference type="PANTHER" id="PTHR35446">
    <property type="entry name" value="SI:CH211-175M2.5"/>
    <property type="match status" value="1"/>
</dbReference>
<feature type="region of interest" description="Disordered" evidence="1">
    <location>
        <begin position="1"/>
        <end position="20"/>
    </location>
</feature>
<dbReference type="GO" id="GO:0051920">
    <property type="term" value="F:peroxiredoxin activity"/>
    <property type="evidence" value="ECO:0007669"/>
    <property type="project" value="InterPro"/>
</dbReference>
<dbReference type="InterPro" id="IPR029032">
    <property type="entry name" value="AhpD-like"/>
</dbReference>
<sequence length="212" mass="22325">MPTHPPAPSTPSALSAPSALSTPSTVFVDHTLESAPAASRGLMETMTRRLGYLPAPAARLAASPQLLDGFLKLSGLFETTTLDPLTREVVILTISTRNACHVCVAMHTGKLTALGADPELIAALRERRPLPDERLDAVRAFTVEVVERAGAVGPKALDAFLAHGYTPRNALEVVLGIGAYTLSTLANRMTDAPLDEQLAPYAWSEPAPAPAA</sequence>
<evidence type="ECO:0000259" key="2">
    <source>
        <dbReference type="Pfam" id="PF02627"/>
    </source>
</evidence>
<dbReference type="STRING" id="67365.GCA_001704635_04553"/>
<accession>A0A1R1SJ12</accession>
<dbReference type="InterPro" id="IPR004675">
    <property type="entry name" value="AhpD_core"/>
</dbReference>
<evidence type="ECO:0000313" key="4">
    <source>
        <dbReference type="Proteomes" id="UP000186168"/>
    </source>
</evidence>
<feature type="domain" description="Carboxymuconolactone decarboxylase-like" evidence="2">
    <location>
        <begin position="75"/>
        <end position="125"/>
    </location>
</feature>
<dbReference type="AlphaFoldDB" id="A0A1R1SJ12"/>
<dbReference type="Proteomes" id="UP000186168">
    <property type="component" value="Unassembled WGS sequence"/>
</dbReference>
<reference evidence="3 4" key="1">
    <citation type="submission" date="2013-05" db="EMBL/GenBank/DDBJ databases">
        <title>Genome sequence of Streptomyces sparsogenes DSM 40356.</title>
        <authorList>
            <person name="Coyne S."/>
            <person name="Seebeck F.P."/>
        </authorList>
    </citation>
    <scope>NUCLEOTIDE SEQUENCE [LARGE SCALE GENOMIC DNA]</scope>
    <source>
        <strain evidence="3 4">DSM 40356</strain>
    </source>
</reference>
<proteinExistence type="predicted"/>
<name>A0A1R1SJ12_9ACTN</name>
<comment type="caution">
    <text evidence="3">The sequence shown here is derived from an EMBL/GenBank/DDBJ whole genome shotgun (WGS) entry which is preliminary data.</text>
</comment>
<dbReference type="SUPFAM" id="SSF69118">
    <property type="entry name" value="AhpD-like"/>
    <property type="match status" value="1"/>
</dbReference>
<dbReference type="EMBL" id="ASQP01000241">
    <property type="protein sequence ID" value="OMI38288.1"/>
    <property type="molecule type" value="Genomic_DNA"/>
</dbReference>
<dbReference type="InterPro" id="IPR003779">
    <property type="entry name" value="CMD-like"/>
</dbReference>
<gene>
    <name evidence="3" type="ORF">SPAR_16790</name>
</gene>
<evidence type="ECO:0000313" key="3">
    <source>
        <dbReference type="EMBL" id="OMI38288.1"/>
    </source>
</evidence>
<protein>
    <submittedName>
        <fullName evidence="3">Carboxymuconolactone decarboxylase</fullName>
    </submittedName>
</protein>
<dbReference type="Gene3D" id="1.20.1290.10">
    <property type="entry name" value="AhpD-like"/>
    <property type="match status" value="1"/>
</dbReference>
<feature type="compositionally biased region" description="Low complexity" evidence="1">
    <location>
        <begin position="10"/>
        <end position="20"/>
    </location>
</feature>
<dbReference type="PANTHER" id="PTHR35446:SF3">
    <property type="entry name" value="CMD DOMAIN-CONTAINING PROTEIN"/>
    <property type="match status" value="1"/>
</dbReference>
<evidence type="ECO:0000256" key="1">
    <source>
        <dbReference type="SAM" id="MobiDB-lite"/>
    </source>
</evidence>
<organism evidence="3 4">
    <name type="scientific">Streptomyces sparsogenes DSM 40356</name>
    <dbReference type="NCBI Taxonomy" id="1331668"/>
    <lineage>
        <taxon>Bacteria</taxon>
        <taxon>Bacillati</taxon>
        <taxon>Actinomycetota</taxon>
        <taxon>Actinomycetes</taxon>
        <taxon>Kitasatosporales</taxon>
        <taxon>Streptomycetaceae</taxon>
        <taxon>Streptomyces</taxon>
    </lineage>
</organism>
<keyword evidence="4" id="KW-1185">Reference proteome</keyword>
<dbReference type="Pfam" id="PF02627">
    <property type="entry name" value="CMD"/>
    <property type="match status" value="1"/>
</dbReference>